<keyword evidence="7" id="KW-0406">Ion transport</keyword>
<evidence type="ECO:0000256" key="10">
    <source>
        <dbReference type="SAM" id="Phobius"/>
    </source>
</evidence>
<dbReference type="Gene3D" id="2.60.120.10">
    <property type="entry name" value="Jelly Rolls"/>
    <property type="match status" value="1"/>
</dbReference>
<evidence type="ECO:0000256" key="4">
    <source>
        <dbReference type="ARBA" id="ARBA00022692"/>
    </source>
</evidence>
<dbReference type="Gene3D" id="6.10.140.1330">
    <property type="match status" value="1"/>
</dbReference>
<protein>
    <submittedName>
        <fullName evidence="12">Sodium:proton antiporter</fullName>
    </submittedName>
</protein>
<gene>
    <name evidence="12" type="ORF">DLJ53_10400</name>
</gene>
<evidence type="ECO:0000256" key="3">
    <source>
        <dbReference type="ARBA" id="ARBA00022475"/>
    </source>
</evidence>
<comment type="caution">
    <text evidence="12">The sequence shown here is derived from an EMBL/GenBank/DDBJ whole genome shotgun (WGS) entry which is preliminary data.</text>
</comment>
<evidence type="ECO:0000256" key="7">
    <source>
        <dbReference type="ARBA" id="ARBA00023065"/>
    </source>
</evidence>
<evidence type="ECO:0000259" key="11">
    <source>
        <dbReference type="PROSITE" id="PS50042"/>
    </source>
</evidence>
<feature type="transmembrane region" description="Helical" evidence="10">
    <location>
        <begin position="203"/>
        <end position="229"/>
    </location>
</feature>
<keyword evidence="9" id="KW-0739">Sodium transport</keyword>
<feature type="transmembrane region" description="Helical" evidence="10">
    <location>
        <begin position="170"/>
        <end position="191"/>
    </location>
</feature>
<dbReference type="InterPro" id="IPR014710">
    <property type="entry name" value="RmlC-like_jellyroll"/>
</dbReference>
<evidence type="ECO:0000256" key="5">
    <source>
        <dbReference type="ARBA" id="ARBA00022989"/>
    </source>
</evidence>
<dbReference type="Pfam" id="PF00027">
    <property type="entry name" value="cNMP_binding"/>
    <property type="match status" value="1"/>
</dbReference>
<evidence type="ECO:0000256" key="8">
    <source>
        <dbReference type="ARBA" id="ARBA00023136"/>
    </source>
</evidence>
<dbReference type="GO" id="GO:0051453">
    <property type="term" value="P:regulation of intracellular pH"/>
    <property type="evidence" value="ECO:0007669"/>
    <property type="project" value="TreeGrafter"/>
</dbReference>
<dbReference type="InterPro" id="IPR018422">
    <property type="entry name" value="Cation/H_exchanger_CPA1"/>
</dbReference>
<keyword evidence="6" id="KW-0915">Sodium</keyword>
<feature type="transmembrane region" description="Helical" evidence="10">
    <location>
        <begin position="392"/>
        <end position="416"/>
    </location>
</feature>
<feature type="transmembrane region" description="Helical" evidence="10">
    <location>
        <begin position="320"/>
        <end position="341"/>
    </location>
</feature>
<feature type="transmembrane region" description="Helical" evidence="10">
    <location>
        <begin position="101"/>
        <end position="123"/>
    </location>
</feature>
<dbReference type="AlphaFoldDB" id="A0A8B2P0M1"/>
<proteinExistence type="predicted"/>
<name>A0A8B2P0M1_9HYPH</name>
<dbReference type="GO" id="GO:0098719">
    <property type="term" value="P:sodium ion import across plasma membrane"/>
    <property type="evidence" value="ECO:0007669"/>
    <property type="project" value="TreeGrafter"/>
</dbReference>
<dbReference type="GO" id="GO:0015385">
    <property type="term" value="F:sodium:proton antiporter activity"/>
    <property type="evidence" value="ECO:0007669"/>
    <property type="project" value="InterPro"/>
</dbReference>
<evidence type="ECO:0000256" key="2">
    <source>
        <dbReference type="ARBA" id="ARBA00022448"/>
    </source>
</evidence>
<dbReference type="RefSeq" id="WP_111344949.1">
    <property type="nucleotide sequence ID" value="NZ_JAIWKD010000002.1"/>
</dbReference>
<dbReference type="SMART" id="SM00100">
    <property type="entry name" value="cNMP"/>
    <property type="match status" value="1"/>
</dbReference>
<feature type="transmembrane region" description="Helical" evidence="10">
    <location>
        <begin position="288"/>
        <end position="308"/>
    </location>
</feature>
<sequence length="829" mass="90758">MDIILITAVIASLFLVIGAAEPLAARLRLPYTVILAGLGILIALGATFFLKTDLTDALNPVAEAILGLPIRSNIFLYVFLPTLLFQAMLDVNVRRMLDDWVPILVLAVVAVVVATLSVGYGLFFTGALPLAACLLVGSIVSTTDPSAVVSIFRSISAPQRLARIIEGESLLNDAAAIALFGLFMSFVMLGIPNPSLLSALGRFPVLIVGGAITGLVLARLAVAVMSAFARYELAQISISAALPYLAYIVAEQSVGASGVIAVVVAGLTLNLTAPGRLPPQAWASMREVWSLLAHWAGALIFILAALLIPRLLEGVRVEDVLYVGVVVAAAVVARVVILFGLLPLLTRLKVSPPVERPYRAAILWGGLRGAVTLALALAVTESFRVPVETKRVVGILATGFVLFTLIVQGTTLRWVIGRLGLDRLSPIDEALSKQVVAVALQTVREDVARSTENYELTQTIVRSEAKRFAERLDTAVKAAEDNDDLLDRDRITLGLIAVAGAERDTIIARMRERMISARLAETLLWEADRLIEAARSGGRGLYERTARESLAYGRSFQMAANLQNRLGIAAPLGRMTADRFEALLSRRLILRDLDGFIDGRIRRIHGRRVADLLHELVARRVENVETALDGLRLQYPGYAEEMERRFIRRTALRLEEREYTAMRDDGLIGAELHTSLMQGIANRRAAAERRPKLNLLQQRAELVQQFPLFADLDEPTRRRLGQNLVTHYANTGEVIIAKDTVAKSVYFIASGAVEMERAGQTWRLGRGEMFGQLSILEQRPLRAEARSITLSTLLILDEARFRRLLDRSPAVRDAVRRSAERRGELITSL</sequence>
<dbReference type="Proteomes" id="UP000249590">
    <property type="component" value="Unassembled WGS sequence"/>
</dbReference>
<dbReference type="Pfam" id="PF00999">
    <property type="entry name" value="Na_H_Exchanger"/>
    <property type="match status" value="1"/>
</dbReference>
<evidence type="ECO:0000256" key="1">
    <source>
        <dbReference type="ARBA" id="ARBA00004651"/>
    </source>
</evidence>
<feature type="transmembrane region" description="Helical" evidence="10">
    <location>
        <begin position="129"/>
        <end position="149"/>
    </location>
</feature>
<dbReference type="InterPro" id="IPR018490">
    <property type="entry name" value="cNMP-bd_dom_sf"/>
</dbReference>
<accession>A0A8B2P0M1</accession>
<keyword evidence="4 10" id="KW-0812">Transmembrane</keyword>
<keyword evidence="2" id="KW-0813">Transport</keyword>
<feature type="transmembrane region" description="Helical" evidence="10">
    <location>
        <begin position="70"/>
        <end position="89"/>
    </location>
</feature>
<keyword evidence="5 10" id="KW-1133">Transmembrane helix</keyword>
<evidence type="ECO:0000313" key="12">
    <source>
        <dbReference type="EMBL" id="RAI01807.1"/>
    </source>
</evidence>
<keyword evidence="13" id="KW-1185">Reference proteome</keyword>
<dbReference type="SUPFAM" id="SSF51206">
    <property type="entry name" value="cAMP-binding domain-like"/>
    <property type="match status" value="1"/>
</dbReference>
<evidence type="ECO:0000256" key="9">
    <source>
        <dbReference type="ARBA" id="ARBA00023201"/>
    </source>
</evidence>
<keyword evidence="8 10" id="KW-0472">Membrane</keyword>
<organism evidence="12 13">
    <name type="scientific">Acuticoccus sediminis</name>
    <dbReference type="NCBI Taxonomy" id="2184697"/>
    <lineage>
        <taxon>Bacteria</taxon>
        <taxon>Pseudomonadati</taxon>
        <taxon>Pseudomonadota</taxon>
        <taxon>Alphaproteobacteria</taxon>
        <taxon>Hyphomicrobiales</taxon>
        <taxon>Amorphaceae</taxon>
        <taxon>Acuticoccus</taxon>
    </lineage>
</organism>
<dbReference type="GO" id="GO:0005886">
    <property type="term" value="C:plasma membrane"/>
    <property type="evidence" value="ECO:0007669"/>
    <property type="project" value="UniProtKB-SubCell"/>
</dbReference>
<dbReference type="InterPro" id="IPR006153">
    <property type="entry name" value="Cation/H_exchanger_TM"/>
</dbReference>
<feature type="domain" description="Cyclic nucleotide-binding" evidence="11">
    <location>
        <begin position="708"/>
        <end position="822"/>
    </location>
</feature>
<dbReference type="GO" id="GO:0015386">
    <property type="term" value="F:potassium:proton antiporter activity"/>
    <property type="evidence" value="ECO:0007669"/>
    <property type="project" value="TreeGrafter"/>
</dbReference>
<dbReference type="InterPro" id="IPR000595">
    <property type="entry name" value="cNMP-bd_dom"/>
</dbReference>
<feature type="transmembrane region" description="Helical" evidence="10">
    <location>
        <begin position="6"/>
        <end position="24"/>
    </location>
</feature>
<reference evidence="12 13" key="1">
    <citation type="submission" date="2018-05" db="EMBL/GenBank/DDBJ databases">
        <title>Acuticoccus sediminis sp. nov., isolated from deep-sea sediment of Indian Ocean.</title>
        <authorList>
            <person name="Liu X."/>
            <person name="Lai Q."/>
            <person name="Du Y."/>
            <person name="Sun F."/>
            <person name="Zhang X."/>
            <person name="Wang S."/>
            <person name="Shao Z."/>
        </authorList>
    </citation>
    <scope>NUCLEOTIDE SEQUENCE [LARGE SCALE GENOMIC DNA]</scope>
    <source>
        <strain evidence="12 13">PTG4-2</strain>
    </source>
</reference>
<feature type="transmembrane region" description="Helical" evidence="10">
    <location>
        <begin position="241"/>
        <end position="268"/>
    </location>
</feature>
<dbReference type="PROSITE" id="PS50042">
    <property type="entry name" value="CNMP_BINDING_3"/>
    <property type="match status" value="1"/>
</dbReference>
<dbReference type="PANTHER" id="PTHR10110">
    <property type="entry name" value="SODIUM/HYDROGEN EXCHANGER"/>
    <property type="match status" value="1"/>
</dbReference>
<evidence type="ECO:0000313" key="13">
    <source>
        <dbReference type="Proteomes" id="UP000249590"/>
    </source>
</evidence>
<evidence type="ECO:0000256" key="6">
    <source>
        <dbReference type="ARBA" id="ARBA00023053"/>
    </source>
</evidence>
<keyword evidence="3" id="KW-1003">Cell membrane</keyword>
<dbReference type="OrthoDB" id="9809206at2"/>
<dbReference type="CDD" id="cd00038">
    <property type="entry name" value="CAP_ED"/>
    <property type="match status" value="1"/>
</dbReference>
<comment type="subcellular location">
    <subcellularLocation>
        <location evidence="1">Cell membrane</location>
        <topology evidence="1">Multi-pass membrane protein</topology>
    </subcellularLocation>
</comment>
<dbReference type="EMBL" id="QHHQ01000002">
    <property type="protein sequence ID" value="RAI01807.1"/>
    <property type="molecule type" value="Genomic_DNA"/>
</dbReference>
<feature type="transmembrane region" description="Helical" evidence="10">
    <location>
        <begin position="31"/>
        <end position="50"/>
    </location>
</feature>
<dbReference type="PANTHER" id="PTHR10110:SF86">
    <property type="entry name" value="SODIUM_HYDROGEN EXCHANGER 7"/>
    <property type="match status" value="1"/>
</dbReference>
<feature type="transmembrane region" description="Helical" evidence="10">
    <location>
        <begin position="361"/>
        <end position="380"/>
    </location>
</feature>